<accession>A0A9D7SAV0</accession>
<dbReference type="EMBL" id="JADKFW010000010">
    <property type="protein sequence ID" value="MBK9718403.1"/>
    <property type="molecule type" value="Genomic_DNA"/>
</dbReference>
<name>A0A9D7SAV0_9BACT</name>
<gene>
    <name evidence="1" type="ORF">IPO85_13015</name>
</gene>
<evidence type="ECO:0000313" key="1">
    <source>
        <dbReference type="EMBL" id="MBK9718403.1"/>
    </source>
</evidence>
<reference evidence="1 2" key="1">
    <citation type="submission" date="2020-10" db="EMBL/GenBank/DDBJ databases">
        <title>Connecting structure to function with the recovery of over 1000 high-quality activated sludge metagenome-assembled genomes encoding full-length rRNA genes using long-read sequencing.</title>
        <authorList>
            <person name="Singleton C.M."/>
            <person name="Petriglieri F."/>
            <person name="Kristensen J.M."/>
            <person name="Kirkegaard R.H."/>
            <person name="Michaelsen T.Y."/>
            <person name="Andersen M.H."/>
            <person name="Karst S.M."/>
            <person name="Dueholm M.S."/>
            <person name="Nielsen P.H."/>
            <person name="Albertsen M."/>
        </authorList>
    </citation>
    <scope>NUCLEOTIDE SEQUENCE [LARGE SCALE GENOMIC DNA]</scope>
    <source>
        <strain evidence="1">Ribe_18-Q3-R11-54_BAT3C.373</strain>
    </source>
</reference>
<dbReference type="Proteomes" id="UP000808349">
    <property type="component" value="Unassembled WGS sequence"/>
</dbReference>
<evidence type="ECO:0000313" key="2">
    <source>
        <dbReference type="Proteomes" id="UP000808349"/>
    </source>
</evidence>
<sequence>MPKHLNLLPGETLEIKGFDSLGEPTITREDDGSLALTFNFMPPDNGAYEENLDMVIFDNFDNELSKVLGVEVVWEDREFFNIPSPKKDTIDILKKYLENFWKKLSANKTTKEIPLQINTEQPSLAITLKSLKKN</sequence>
<proteinExistence type="predicted"/>
<dbReference type="AlphaFoldDB" id="A0A9D7SAV0"/>
<comment type="caution">
    <text evidence="1">The sequence shown here is derived from an EMBL/GenBank/DDBJ whole genome shotgun (WGS) entry which is preliminary data.</text>
</comment>
<protein>
    <submittedName>
        <fullName evidence="1">Uncharacterized protein</fullName>
    </submittedName>
</protein>
<organism evidence="1 2">
    <name type="scientific">Candidatus Defluviibacterium haderslevense</name>
    <dbReference type="NCBI Taxonomy" id="2981993"/>
    <lineage>
        <taxon>Bacteria</taxon>
        <taxon>Pseudomonadati</taxon>
        <taxon>Bacteroidota</taxon>
        <taxon>Saprospiria</taxon>
        <taxon>Saprospirales</taxon>
        <taxon>Saprospiraceae</taxon>
        <taxon>Candidatus Defluviibacterium</taxon>
    </lineage>
</organism>